<sequence>MGAKLLIQRASWTLVDQGVVSFGNFLLNVLLARTLSEEDYGKFALFLGSIFILRTIDYSLLSYPLSVRLCVAGDEERARLLGNTILLTAALSLALVVVMALGTTVLEVDNIVLPACLCYLCWQAQETSRRCLLADFRYRAAVAGDGIAYVGQAMLIALLAWLDTITLPAALYLMSATFGIGAIMHASRLRYDWPNVAEARLLAREYFSVGKWSLVNYQLVLARVQLLPWVLAGLAGTAATASLQAGLNIANMMNPIIFGIGNAIPQVAAHAYRTGGATGASRAACGYVLVGLSPILLIAAAGILMPQLLLRAVYGPSSPYLAVAAALQLLVIAGALDYIAEMISKTLLGVEAGRLASLVNVAAVGVAAVLAFALIGPFGVFGACLALLIANLLRAIGALIAIGWLIANERSRAPAPSKAAVNPVPIDKILGAPAEQ</sequence>
<dbReference type="GO" id="GO:0005886">
    <property type="term" value="C:plasma membrane"/>
    <property type="evidence" value="ECO:0007669"/>
    <property type="project" value="UniProtKB-SubCell"/>
</dbReference>
<proteinExistence type="predicted"/>
<feature type="transmembrane region" description="Helical" evidence="6">
    <location>
        <begin position="226"/>
        <end position="247"/>
    </location>
</feature>
<feature type="transmembrane region" description="Helical" evidence="6">
    <location>
        <begin position="140"/>
        <end position="161"/>
    </location>
</feature>
<feature type="transmembrane region" description="Helical" evidence="6">
    <location>
        <begin position="84"/>
        <end position="105"/>
    </location>
</feature>
<keyword evidence="5 6" id="KW-0472">Membrane</keyword>
<dbReference type="EMBL" id="CP076136">
    <property type="protein sequence ID" value="QWG24803.1"/>
    <property type="molecule type" value="Genomic_DNA"/>
</dbReference>
<organism evidence="7 8">
    <name type="scientific">Bradyrhizobium sediminis</name>
    <dbReference type="NCBI Taxonomy" id="2840469"/>
    <lineage>
        <taxon>Bacteria</taxon>
        <taxon>Pseudomonadati</taxon>
        <taxon>Pseudomonadota</taxon>
        <taxon>Alphaproteobacteria</taxon>
        <taxon>Hyphomicrobiales</taxon>
        <taxon>Nitrobacteraceae</taxon>
        <taxon>Bradyrhizobium</taxon>
    </lineage>
</organism>
<evidence type="ECO:0000256" key="6">
    <source>
        <dbReference type="SAM" id="Phobius"/>
    </source>
</evidence>
<keyword evidence="8" id="KW-1185">Reference proteome</keyword>
<evidence type="ECO:0000256" key="1">
    <source>
        <dbReference type="ARBA" id="ARBA00004651"/>
    </source>
</evidence>
<gene>
    <name evidence="7" type="ORF">KMZ93_07915</name>
</gene>
<reference evidence="7 8" key="1">
    <citation type="submission" date="2021-06" db="EMBL/GenBank/DDBJ databases">
        <title>Bradyrhizobium sp. S2-11-4 Genome sequencing.</title>
        <authorList>
            <person name="Jin L."/>
        </authorList>
    </citation>
    <scope>NUCLEOTIDE SEQUENCE [LARGE SCALE GENOMIC DNA]</scope>
    <source>
        <strain evidence="7 8">S2-11-4</strain>
    </source>
</reference>
<evidence type="ECO:0000256" key="3">
    <source>
        <dbReference type="ARBA" id="ARBA00022692"/>
    </source>
</evidence>
<dbReference type="Proteomes" id="UP000676951">
    <property type="component" value="Chromosome"/>
</dbReference>
<keyword evidence="3 6" id="KW-0812">Transmembrane</keyword>
<feature type="transmembrane region" description="Helical" evidence="6">
    <location>
        <begin position="284"/>
        <end position="308"/>
    </location>
</feature>
<feature type="transmembrane region" description="Helical" evidence="6">
    <location>
        <begin position="380"/>
        <end position="407"/>
    </location>
</feature>
<feature type="transmembrane region" description="Helical" evidence="6">
    <location>
        <begin position="43"/>
        <end position="63"/>
    </location>
</feature>
<dbReference type="RefSeq" id="WP_215605546.1">
    <property type="nucleotide sequence ID" value="NZ_CP076136.1"/>
</dbReference>
<comment type="subcellular location">
    <subcellularLocation>
        <location evidence="1">Cell membrane</location>
        <topology evidence="1">Multi-pass membrane protein</topology>
    </subcellularLocation>
</comment>
<feature type="transmembrane region" description="Helical" evidence="6">
    <location>
        <begin position="320"/>
        <end position="340"/>
    </location>
</feature>
<dbReference type="InterPro" id="IPR050833">
    <property type="entry name" value="Poly_Biosynth_Transport"/>
</dbReference>
<protein>
    <submittedName>
        <fullName evidence="7">Uncharacterized protein</fullName>
    </submittedName>
</protein>
<evidence type="ECO:0000313" key="8">
    <source>
        <dbReference type="Proteomes" id="UP000676951"/>
    </source>
</evidence>
<feature type="transmembrane region" description="Helical" evidence="6">
    <location>
        <begin position="12"/>
        <end position="31"/>
    </location>
</feature>
<dbReference type="PANTHER" id="PTHR30250:SF11">
    <property type="entry name" value="O-ANTIGEN TRANSPORTER-RELATED"/>
    <property type="match status" value="1"/>
</dbReference>
<name>A0A975P0G9_9BRAD</name>
<evidence type="ECO:0000256" key="2">
    <source>
        <dbReference type="ARBA" id="ARBA00022475"/>
    </source>
</evidence>
<feature type="transmembrane region" description="Helical" evidence="6">
    <location>
        <begin position="167"/>
        <end position="186"/>
    </location>
</feature>
<evidence type="ECO:0000256" key="4">
    <source>
        <dbReference type="ARBA" id="ARBA00022989"/>
    </source>
</evidence>
<keyword evidence="2" id="KW-1003">Cell membrane</keyword>
<evidence type="ECO:0000313" key="7">
    <source>
        <dbReference type="EMBL" id="QWG24803.1"/>
    </source>
</evidence>
<accession>A0A975P0G9</accession>
<feature type="transmembrane region" description="Helical" evidence="6">
    <location>
        <begin position="352"/>
        <end position="374"/>
    </location>
</feature>
<keyword evidence="4 6" id="KW-1133">Transmembrane helix</keyword>
<evidence type="ECO:0000256" key="5">
    <source>
        <dbReference type="ARBA" id="ARBA00023136"/>
    </source>
</evidence>
<dbReference type="PANTHER" id="PTHR30250">
    <property type="entry name" value="PST FAMILY PREDICTED COLANIC ACID TRANSPORTER"/>
    <property type="match status" value="1"/>
</dbReference>
<dbReference type="AlphaFoldDB" id="A0A975P0G9"/>